<feature type="domain" description="Nudix hydrolase" evidence="2">
    <location>
        <begin position="125"/>
        <end position="271"/>
    </location>
</feature>
<organism evidence="3 4">
    <name type="scientific">Pricia mediterranea</name>
    <dbReference type="NCBI Taxonomy" id="3076079"/>
    <lineage>
        <taxon>Bacteria</taxon>
        <taxon>Pseudomonadati</taxon>
        <taxon>Bacteroidota</taxon>
        <taxon>Flavobacteriia</taxon>
        <taxon>Flavobacteriales</taxon>
        <taxon>Flavobacteriaceae</taxon>
        <taxon>Pricia</taxon>
    </lineage>
</organism>
<gene>
    <name evidence="3" type="ORF">RQM65_03595</name>
</gene>
<accession>A0ABU3L2D4</accession>
<dbReference type="SUPFAM" id="SSF55811">
    <property type="entry name" value="Nudix"/>
    <property type="match status" value="1"/>
</dbReference>
<evidence type="ECO:0000313" key="4">
    <source>
        <dbReference type="Proteomes" id="UP001250656"/>
    </source>
</evidence>
<dbReference type="Proteomes" id="UP001250656">
    <property type="component" value="Unassembled WGS sequence"/>
</dbReference>
<dbReference type="Gene3D" id="3.90.79.10">
    <property type="entry name" value="Nucleoside Triphosphate Pyrophosphohydrolase"/>
    <property type="match status" value="1"/>
</dbReference>
<dbReference type="EMBL" id="JAVTTP010000001">
    <property type="protein sequence ID" value="MDT7827748.1"/>
    <property type="molecule type" value="Genomic_DNA"/>
</dbReference>
<keyword evidence="1" id="KW-0812">Transmembrane</keyword>
<keyword evidence="1" id="KW-0472">Membrane</keyword>
<proteinExistence type="predicted"/>
<dbReference type="CDD" id="cd04690">
    <property type="entry name" value="NUDIX_Hydrolase"/>
    <property type="match status" value="1"/>
</dbReference>
<name>A0ABU3L2D4_9FLAO</name>
<protein>
    <submittedName>
        <fullName evidence="3">NUDIX domain-containing protein</fullName>
    </submittedName>
</protein>
<feature type="transmembrane region" description="Helical" evidence="1">
    <location>
        <begin position="21"/>
        <end position="43"/>
    </location>
</feature>
<reference evidence="3 4" key="1">
    <citation type="submission" date="2023-09" db="EMBL/GenBank/DDBJ databases">
        <title>Novel taxa isolated from Blanes Bay.</title>
        <authorList>
            <person name="Rey-Velasco X."/>
            <person name="Lucena T."/>
        </authorList>
    </citation>
    <scope>NUCLEOTIDE SEQUENCE [LARGE SCALE GENOMIC DNA]</scope>
    <source>
        <strain evidence="3 4">S334</strain>
    </source>
</reference>
<evidence type="ECO:0000259" key="2">
    <source>
        <dbReference type="PROSITE" id="PS51462"/>
    </source>
</evidence>
<dbReference type="Pfam" id="PF00293">
    <property type="entry name" value="NUDIX"/>
    <property type="match status" value="1"/>
</dbReference>
<comment type="caution">
    <text evidence="3">The sequence shown here is derived from an EMBL/GenBank/DDBJ whole genome shotgun (WGS) entry which is preliminary data.</text>
</comment>
<dbReference type="RefSeq" id="WP_314012807.1">
    <property type="nucleotide sequence ID" value="NZ_JAVTTP010000001.1"/>
</dbReference>
<evidence type="ECO:0000256" key="1">
    <source>
        <dbReference type="SAM" id="Phobius"/>
    </source>
</evidence>
<keyword evidence="4" id="KW-1185">Reference proteome</keyword>
<evidence type="ECO:0000313" key="3">
    <source>
        <dbReference type="EMBL" id="MDT7827748.1"/>
    </source>
</evidence>
<dbReference type="InterPro" id="IPR015797">
    <property type="entry name" value="NUDIX_hydrolase-like_dom_sf"/>
</dbReference>
<sequence length="271" mass="30944">MIKKKRVYRTDKTVNPIIGALLFLISIVLLAISGPLGFVYGFFHSLFKKGFKGIGEYLLKIAISVDQLGNVIMQHLLNTLWVKKGRYNFGNRDETISSALGRNKKLGTLTAFGNWIDKFLDTIDPNHSLNSIDYYIEPTDQIIDKLAWIHILDGRILMTRTEGRDRYYIPGGQRKDGESDAKALLREIREELSVEIEIDSLFFLGIFEAQADGQKPGVLMRMTCYTASYQGELLPADGTTEIVFLRHEDRHMVAEVDMLVFEYLWEKGLLE</sequence>
<dbReference type="PROSITE" id="PS51462">
    <property type="entry name" value="NUDIX"/>
    <property type="match status" value="1"/>
</dbReference>
<dbReference type="InterPro" id="IPR000086">
    <property type="entry name" value="NUDIX_hydrolase_dom"/>
</dbReference>
<keyword evidence="1" id="KW-1133">Transmembrane helix</keyword>